<dbReference type="InterPro" id="IPR020841">
    <property type="entry name" value="PKS_Beta-ketoAc_synthase_dom"/>
</dbReference>
<dbReference type="Proteomes" id="UP000076078">
    <property type="component" value="Unassembled WGS sequence"/>
</dbReference>
<dbReference type="PANTHER" id="PTHR45681:SF6">
    <property type="entry name" value="POLYKETIDE SYNTHASE 37"/>
    <property type="match status" value="1"/>
</dbReference>
<dbReference type="Gene3D" id="3.30.70.3290">
    <property type="match status" value="1"/>
</dbReference>
<comment type="cofactor">
    <cofactor evidence="1">
        <name>pantetheine 4'-phosphate</name>
        <dbReference type="ChEBI" id="CHEBI:47942"/>
    </cofactor>
</comment>
<dbReference type="SMART" id="SM00825">
    <property type="entry name" value="PKS_KS"/>
    <property type="match status" value="1"/>
</dbReference>
<dbReference type="InterPro" id="IPR036291">
    <property type="entry name" value="NAD(P)-bd_dom_sf"/>
</dbReference>
<dbReference type="Pfam" id="PF08240">
    <property type="entry name" value="ADH_N"/>
    <property type="match status" value="1"/>
</dbReference>
<dbReference type="SUPFAM" id="SSF47336">
    <property type="entry name" value="ACP-like"/>
    <property type="match status" value="1"/>
</dbReference>
<evidence type="ECO:0000259" key="7">
    <source>
        <dbReference type="PROSITE" id="PS50075"/>
    </source>
</evidence>
<dbReference type="SMART" id="SM00822">
    <property type="entry name" value="PKS_KR"/>
    <property type="match status" value="1"/>
</dbReference>
<dbReference type="InterPro" id="IPR050444">
    <property type="entry name" value="Polyketide_Synthase"/>
</dbReference>
<dbReference type="SUPFAM" id="SSF55048">
    <property type="entry name" value="Probable ACP-binding domain of malonyl-CoA ACP transacylase"/>
    <property type="match status" value="1"/>
</dbReference>
<dbReference type="InterPro" id="IPR032821">
    <property type="entry name" value="PKS_assoc"/>
</dbReference>
<feature type="region of interest" description="N-terminal hotdog fold" evidence="5">
    <location>
        <begin position="919"/>
        <end position="1040"/>
    </location>
</feature>
<dbReference type="InParanoid" id="A0A152A7K2"/>
<keyword evidence="11" id="KW-1185">Reference proteome</keyword>
<dbReference type="PROSITE" id="PS50075">
    <property type="entry name" value="CARRIER"/>
    <property type="match status" value="1"/>
</dbReference>
<dbReference type="PROSITE" id="PS52004">
    <property type="entry name" value="KS3_2"/>
    <property type="match status" value="1"/>
</dbReference>
<dbReference type="SUPFAM" id="SSF53335">
    <property type="entry name" value="S-adenosyl-L-methionine-dependent methyltransferases"/>
    <property type="match status" value="1"/>
</dbReference>
<feature type="region of interest" description="Disordered" evidence="6">
    <location>
        <begin position="1346"/>
        <end position="1384"/>
    </location>
</feature>
<dbReference type="InterPro" id="IPR016035">
    <property type="entry name" value="Acyl_Trfase/lysoPLipase"/>
</dbReference>
<dbReference type="Pfam" id="PF00109">
    <property type="entry name" value="ketoacyl-synt"/>
    <property type="match status" value="1"/>
</dbReference>
<sequence length="2545" mass="284738">MTFNSLIDDDIAVVGIGCRFPGESNGPNEFWQNMLQKFDGVIPVNPDRWSKTLAEQEYISNGYGGFLKDEEWKKFDPLFFGISPKEAPTIDPQQRILMTILWEAFEDAHIQPQQLRGSDTGVFIGMMNLDYQRCQFRDMTQIGTYTTTGNATSFIANRLSFSFDLRGPSMVVDSACSSSLNAVYLGCQAIATGDCQMAVVGGVNGIFDPTISMSFSAYGMLGKQGQCRSFDASADGFIRGEGAGVVILKKLSHAIRDGDRVYCLIKGGSSNVDGYNQKTNITQPSKKSQSENIEIALSKSKLSPSDILYVEAHGTGTPVGDPIEVEALADVFKSNHKSDDPLFIGSVKSNMGHLESAAGIASLIKVALMLKHRTLIPNIHYSKPNPKIDFEGWNIKVVTETQSWPTTKLAAMGVNSFGLSGSNCHMILQEYKAPIKENNTLIENSEKEYLVPFSANSKTSLENYLQSITKIGSSLNIKDFIRYQTQSKSHQVQRMVVSSSSINSLSEKKNAVYSQANLTSTISTPNSQPPVVWVFCGQGPQWRDMGSYLYQNNKIFRESIDECDSILSEYFGYSILKKLKSLESEAPDEIHEPQLAQPSIFLVQVGLAELYKSFGVKPQVVVGHSFGEVTSAYYAGIIDLKTACRVVYNRAKLQNLTIGSGRLMSIGIGLTQYQEFLKDNNVSMPNVEIACENSPDSIVITGSQEDMDTMKELLQGQSVFCALLGTPCSFHSSKQEQIRDQVLSELKDLPQSKAPVIPFFSTVTTQLMSKPGFYNAEFIYDNLRSTVLFDKTMSNIYQYLLDSQLLTSKPPIIIELAPHPTLSFYIPKCVPANYPQNLKPVLISPLHKKKDENTQIQLAIGQLYCNGLDIDFVSGQQLNNQENPEWKESLVSIPKYQWDTEEYWEEPLTSKKIKMGPATTLLGKNQHGGNIIYENWIDVKRPAFQFLKGHKIKGKYLFPGSGYIDNLMKCFPNQDLTIYNLEFVNPFFLKEGQQHHLQTQIQPTMTKHEFKVEFFFKDHNQTDQWSKSANGRLGLFSLNYNNTQRDINQLLKECSFATLSKQEVYQKLITLGLPYGETFQRIQKMKIGHLSSLCQLELSETSPLDKHYFFNSSVLDCALHGLIALADAPQEVVFDRLECLKFFQHNMPAENSQENPKFLYVHSRVLKQVGNSTFGSIEIINPIDSKVLISIETVKSTSLIRIKAPAIKYPTKELMTHHWQPKESPLEEISKISVSQPIESGIDMSEFVKDPNVHSYAVSLISNQLSSLFDMKQLLDSQVDLKTLGIDANNINLFKFLVSLVNSSDTSKSFDISKYQKSTELLLLEKKINSIVHLLKSSSNEYISPLTISPTSNQQQNQIEGGASSVDGGSEISSDEEGHPLNSQEVSSYLKLSNPLKIVTQHQESTIQLLVSRLFSQVLSSKNLNKRQLLKVLYFDNQDLFLDQILGKIYSAESHVEIEFTVLYDQSNQVDMESQLKEKAKQFPSSNLSLKSHRIKSIAGLNIETDKLSISSYDLVVLPMITYKLPLVSTFIREVQKLMLPNATLLLVDPPKNNFYYDLVLGDNQSYWLHQGEDVGSAVSKCPLSSDEWKELLQLSGFSSCETNSTGSNVEPLILVAKKENIELSAIPFTIENRAYQTFDRIFYITLNVGEQGSNGFTDIVEQLESQSSFFAKSDVTIVGCDQFLKEHISTVTDKDLIFFCQGLSELTTSNYQQATMDYTKVSQYLLASQLATKFILLTRDCQTVPGSSCSNYLASSLIGTFRYFLEFDSVIDTYCIDIDSKSLESIHISYIMKLLAYKLHGDREYSIRNEQVLVQKIFKNNDLKSDSYESKSNGLYMNLNSNLSFQFKPKEELINDQVEIKVMAAGINYKDNLFYRGLLPQEVFSKGDIYSPPFGLECSGIVSRIGPNVKNFKVGDKVLGFASHSCGSHVITIEDKLVLKPENISYTDAAAIPVVYATSYYSIFHIGCYNSEQESILIHSATGGVGLSSLNLLKWKKQSGNAKIYVSVGSQEKKQYLEDNYGSLIDKIYNSRDMEYSDLLRNQDSKGVDLILNTLSGDYMSANFRALSQVGRIMDLSVTQLVENDALDLGNFKYHVGYQTIDLERATKFNGKLVNKMLVDITQAISEGKLDGIPVKTFPCKDIKTAIEYINERKHIGKIVVDFKDFDTDVLLPELECTNNALSNHSIKKVDYKLKQFNQTLLITGQTGIAIHILRWILEKSTVSNVIVLSRSSLKWELELLINQLAHQKSPVKFHYRQVNVSSKAEIKKAIEDIQASNPEMAPIQSIIHFATVYEYVLPDQITLETIENTHNPKAIGAINLHDLSVELQWPLNNFILFSSVVAVLGGQKQSAYTSANLVLDHLASYRQSIGLPAVSINWGALDAGGVVASDKSVLEFLKSQGILLVSLSKILGGMDLACQNPTEYNFMISNFSLLDLFSTLPTMKRKMGHHLEKLDQLSDQSGGAGAVAGSVQDKVVSIISELLSINPSKLNLDTRLKDYGIDSLLTVQLKNWIDKEFTKNLFTHLQLASSSINNIIQRINSKK</sequence>
<dbReference type="Gene3D" id="3.40.50.150">
    <property type="entry name" value="Vaccinia Virus protein VP39"/>
    <property type="match status" value="1"/>
</dbReference>
<evidence type="ECO:0000313" key="11">
    <source>
        <dbReference type="Proteomes" id="UP000076078"/>
    </source>
</evidence>
<dbReference type="Gene3D" id="3.10.129.110">
    <property type="entry name" value="Polyketide synthase dehydratase"/>
    <property type="match status" value="1"/>
</dbReference>
<dbReference type="InterPro" id="IPR049551">
    <property type="entry name" value="PKS_DH_C"/>
</dbReference>
<keyword evidence="4" id="KW-0808">Transferase</keyword>
<dbReference type="InterPro" id="IPR018201">
    <property type="entry name" value="Ketoacyl_synth_AS"/>
</dbReference>
<evidence type="ECO:0000256" key="4">
    <source>
        <dbReference type="ARBA" id="ARBA00022679"/>
    </source>
</evidence>
<dbReference type="Gene3D" id="3.40.47.10">
    <property type="match status" value="1"/>
</dbReference>
<feature type="domain" description="Carrier" evidence="7">
    <location>
        <begin position="2468"/>
        <end position="2545"/>
    </location>
</feature>
<dbReference type="OMA" id="KNAYHSA"/>
<feature type="domain" description="Ketosynthase family 3 (KS3)" evidence="8">
    <location>
        <begin position="8"/>
        <end position="430"/>
    </location>
</feature>
<evidence type="ECO:0000256" key="5">
    <source>
        <dbReference type="PROSITE-ProRule" id="PRU01363"/>
    </source>
</evidence>
<dbReference type="Pfam" id="PF23297">
    <property type="entry name" value="ACP_SdgA_C"/>
    <property type="match status" value="1"/>
</dbReference>
<evidence type="ECO:0000259" key="8">
    <source>
        <dbReference type="PROSITE" id="PS52004"/>
    </source>
</evidence>
<dbReference type="Gene3D" id="1.10.1200.10">
    <property type="entry name" value="ACP-like"/>
    <property type="match status" value="1"/>
</dbReference>
<protein>
    <submittedName>
        <fullName evidence="10">Putative fatty acid synthase</fullName>
    </submittedName>
</protein>
<dbReference type="InterPro" id="IPR029063">
    <property type="entry name" value="SAM-dependent_MTases_sf"/>
</dbReference>
<dbReference type="InterPro" id="IPR042104">
    <property type="entry name" value="PKS_dehydratase_sf"/>
</dbReference>
<dbReference type="SUPFAM" id="SSF51735">
    <property type="entry name" value="NAD(P)-binding Rossmann-fold domains"/>
    <property type="match status" value="2"/>
</dbReference>
<dbReference type="InterPro" id="IPR016036">
    <property type="entry name" value="Malonyl_transacylase_ACP-bd"/>
</dbReference>
<dbReference type="Pfam" id="PF14765">
    <property type="entry name" value="PS-DH"/>
    <property type="match status" value="1"/>
</dbReference>
<feature type="region of interest" description="C-terminal hotdog fold" evidence="5">
    <location>
        <begin position="1055"/>
        <end position="1205"/>
    </location>
</feature>
<dbReference type="STRING" id="361077.A0A152A7K2"/>
<dbReference type="CDD" id="cd05195">
    <property type="entry name" value="enoyl_red"/>
    <property type="match status" value="1"/>
</dbReference>
<dbReference type="EMBL" id="LODT01000004">
    <property type="protein sequence ID" value="KYR02223.1"/>
    <property type="molecule type" value="Genomic_DNA"/>
</dbReference>
<gene>
    <name evidence="10" type="ORF">DLAC_01043</name>
</gene>
<dbReference type="InterPro" id="IPR036736">
    <property type="entry name" value="ACP-like_sf"/>
</dbReference>
<feature type="active site" description="Proton acceptor; for dehydratase activity" evidence="5">
    <location>
        <position position="950"/>
    </location>
</feature>
<dbReference type="Gene3D" id="3.90.180.10">
    <property type="entry name" value="Medium-chain alcohol dehydrogenases, catalytic domain"/>
    <property type="match status" value="1"/>
</dbReference>
<feature type="active site" description="Proton donor; for dehydratase activity" evidence="5">
    <location>
        <position position="1116"/>
    </location>
</feature>
<dbReference type="InterPro" id="IPR013154">
    <property type="entry name" value="ADH-like_N"/>
</dbReference>
<dbReference type="CDD" id="cd08954">
    <property type="entry name" value="KR_1_FAS_SDR_x"/>
    <property type="match status" value="1"/>
</dbReference>
<dbReference type="SUPFAM" id="SSF50129">
    <property type="entry name" value="GroES-like"/>
    <property type="match status" value="1"/>
</dbReference>
<dbReference type="GO" id="GO:0006633">
    <property type="term" value="P:fatty acid biosynthetic process"/>
    <property type="evidence" value="ECO:0007669"/>
    <property type="project" value="InterPro"/>
</dbReference>
<evidence type="ECO:0000256" key="6">
    <source>
        <dbReference type="SAM" id="MobiDB-lite"/>
    </source>
</evidence>
<dbReference type="PROSITE" id="PS52019">
    <property type="entry name" value="PKS_MFAS_DH"/>
    <property type="match status" value="1"/>
</dbReference>
<reference evidence="10 11" key="1">
    <citation type="submission" date="2015-12" db="EMBL/GenBank/DDBJ databases">
        <title>Dictyostelia acquired genes for synthesis and detection of signals that induce cell-type specialization by lateral gene transfer from prokaryotes.</title>
        <authorList>
            <person name="Gloeckner G."/>
            <person name="Schaap P."/>
        </authorList>
    </citation>
    <scope>NUCLEOTIDE SEQUENCE [LARGE SCALE GENOMIC DNA]</scope>
    <source>
        <strain evidence="10 11">TK</strain>
    </source>
</reference>
<dbReference type="InterPro" id="IPR001227">
    <property type="entry name" value="Ac_transferase_dom_sf"/>
</dbReference>
<keyword evidence="3" id="KW-0597">Phosphoprotein</keyword>
<dbReference type="PANTHER" id="PTHR45681">
    <property type="entry name" value="POLYKETIDE SYNTHASE 44-RELATED"/>
    <property type="match status" value="1"/>
</dbReference>
<dbReference type="InterPro" id="IPR011032">
    <property type="entry name" value="GroES-like_sf"/>
</dbReference>
<dbReference type="InterPro" id="IPR020843">
    <property type="entry name" value="ER"/>
</dbReference>
<dbReference type="GO" id="GO:0004315">
    <property type="term" value="F:3-oxoacyl-[acyl-carrier-protein] synthase activity"/>
    <property type="evidence" value="ECO:0007669"/>
    <property type="project" value="InterPro"/>
</dbReference>
<feature type="domain" description="PKS/mFAS DH" evidence="9">
    <location>
        <begin position="919"/>
        <end position="1205"/>
    </location>
</feature>
<proteinExistence type="predicted"/>
<name>A0A152A7K2_TIELA</name>
<dbReference type="SMART" id="SM00827">
    <property type="entry name" value="PKS_AT"/>
    <property type="match status" value="1"/>
</dbReference>
<dbReference type="PROSITE" id="PS00606">
    <property type="entry name" value="KS3_1"/>
    <property type="match status" value="1"/>
</dbReference>
<dbReference type="InterPro" id="IPR057326">
    <property type="entry name" value="KR_dom"/>
</dbReference>
<dbReference type="Pfam" id="PF13602">
    <property type="entry name" value="ADH_zinc_N_2"/>
    <property type="match status" value="1"/>
</dbReference>
<dbReference type="InterPro" id="IPR013968">
    <property type="entry name" value="PKS_KR"/>
</dbReference>
<dbReference type="GO" id="GO:0016491">
    <property type="term" value="F:oxidoreductase activity"/>
    <property type="evidence" value="ECO:0007669"/>
    <property type="project" value="InterPro"/>
</dbReference>
<dbReference type="Pfam" id="PF16197">
    <property type="entry name" value="KAsynt_C_assoc"/>
    <property type="match status" value="1"/>
</dbReference>
<dbReference type="Pfam" id="PF00698">
    <property type="entry name" value="Acyl_transf_1"/>
    <property type="match status" value="1"/>
</dbReference>
<dbReference type="Pfam" id="PF08659">
    <property type="entry name" value="KR"/>
    <property type="match status" value="1"/>
</dbReference>
<organism evidence="10 11">
    <name type="scientific">Tieghemostelium lacteum</name>
    <name type="common">Slime mold</name>
    <name type="synonym">Dictyostelium lacteum</name>
    <dbReference type="NCBI Taxonomy" id="361077"/>
    <lineage>
        <taxon>Eukaryota</taxon>
        <taxon>Amoebozoa</taxon>
        <taxon>Evosea</taxon>
        <taxon>Eumycetozoa</taxon>
        <taxon>Dictyostelia</taxon>
        <taxon>Dictyosteliales</taxon>
        <taxon>Raperosteliaceae</taxon>
        <taxon>Tieghemostelium</taxon>
    </lineage>
</organism>
<dbReference type="InterPro" id="IPR009081">
    <property type="entry name" value="PP-bd_ACP"/>
</dbReference>
<evidence type="ECO:0000313" key="10">
    <source>
        <dbReference type="EMBL" id="KYR02223.1"/>
    </source>
</evidence>
<keyword evidence="2" id="KW-0596">Phosphopantetheine</keyword>
<dbReference type="Gene3D" id="3.40.50.720">
    <property type="entry name" value="NAD(P)-binding Rossmann-like Domain"/>
    <property type="match status" value="2"/>
</dbReference>
<feature type="compositionally biased region" description="Polar residues" evidence="6">
    <location>
        <begin position="1346"/>
        <end position="1359"/>
    </location>
</feature>
<dbReference type="CDD" id="cd00833">
    <property type="entry name" value="PKS"/>
    <property type="match status" value="1"/>
</dbReference>
<evidence type="ECO:0000256" key="1">
    <source>
        <dbReference type="ARBA" id="ARBA00001957"/>
    </source>
</evidence>
<comment type="caution">
    <text evidence="10">The sequence shown here is derived from an EMBL/GenBank/DDBJ whole genome shotgun (WGS) entry which is preliminary data.</text>
</comment>
<accession>A0A152A7K2</accession>
<evidence type="ECO:0000256" key="3">
    <source>
        <dbReference type="ARBA" id="ARBA00022553"/>
    </source>
</evidence>
<dbReference type="InterPro" id="IPR016039">
    <property type="entry name" value="Thiolase-like"/>
</dbReference>
<dbReference type="InterPro" id="IPR014043">
    <property type="entry name" value="Acyl_transferase_dom"/>
</dbReference>
<dbReference type="Pfam" id="PF02801">
    <property type="entry name" value="Ketoacyl-synt_C"/>
    <property type="match status" value="1"/>
</dbReference>
<dbReference type="SUPFAM" id="SSF52151">
    <property type="entry name" value="FabD/lysophospholipase-like"/>
    <property type="match status" value="1"/>
</dbReference>
<evidence type="ECO:0000259" key="9">
    <source>
        <dbReference type="PROSITE" id="PS52019"/>
    </source>
</evidence>
<evidence type="ECO:0000256" key="2">
    <source>
        <dbReference type="ARBA" id="ARBA00022450"/>
    </source>
</evidence>
<dbReference type="OrthoDB" id="329835at2759"/>
<dbReference type="SMART" id="SM00829">
    <property type="entry name" value="PKS_ER"/>
    <property type="match status" value="1"/>
</dbReference>
<dbReference type="InterPro" id="IPR014030">
    <property type="entry name" value="Ketoacyl_synth_N"/>
</dbReference>
<dbReference type="InterPro" id="IPR049900">
    <property type="entry name" value="PKS_mFAS_DH"/>
</dbReference>
<dbReference type="InterPro" id="IPR014031">
    <property type="entry name" value="Ketoacyl_synth_C"/>
</dbReference>
<dbReference type="Gene3D" id="3.40.366.10">
    <property type="entry name" value="Malonyl-Coenzyme A Acyl Carrier Protein, domain 2"/>
    <property type="match status" value="1"/>
</dbReference>
<dbReference type="SUPFAM" id="SSF53901">
    <property type="entry name" value="Thiolase-like"/>
    <property type="match status" value="1"/>
</dbReference>